<dbReference type="EMBL" id="JAVREH010000007">
    <property type="protein sequence ID" value="MDT0261379.1"/>
    <property type="molecule type" value="Genomic_DNA"/>
</dbReference>
<keyword evidence="6 10" id="KW-1278">Translocase</keyword>
<comment type="catalytic activity">
    <reaction evidence="9 10">
        <text>4 Fe(II)-[cytochrome c] + O2 + 8 H(+)(in) = 4 Fe(III)-[cytochrome c] + 2 H2O + 4 H(+)(out)</text>
        <dbReference type="Rhea" id="RHEA:11436"/>
        <dbReference type="Rhea" id="RHEA-COMP:10350"/>
        <dbReference type="Rhea" id="RHEA-COMP:14399"/>
        <dbReference type="ChEBI" id="CHEBI:15377"/>
        <dbReference type="ChEBI" id="CHEBI:15378"/>
        <dbReference type="ChEBI" id="CHEBI:15379"/>
        <dbReference type="ChEBI" id="CHEBI:29033"/>
        <dbReference type="ChEBI" id="CHEBI:29034"/>
        <dbReference type="EC" id="7.1.1.9"/>
    </reaction>
</comment>
<feature type="transmembrane region" description="Helical" evidence="11">
    <location>
        <begin position="91"/>
        <end position="113"/>
    </location>
</feature>
<dbReference type="PIRSF" id="PIRSF017385">
    <property type="entry name" value="CtaF"/>
    <property type="match status" value="1"/>
</dbReference>
<evidence type="ECO:0000256" key="5">
    <source>
        <dbReference type="ARBA" id="ARBA00022692"/>
    </source>
</evidence>
<dbReference type="EC" id="7.1.1.9" evidence="10"/>
<reference evidence="13" key="1">
    <citation type="submission" date="2023-07" db="EMBL/GenBank/DDBJ databases">
        <title>30 novel species of actinomycetes from the DSMZ collection.</title>
        <authorList>
            <person name="Nouioui I."/>
        </authorList>
    </citation>
    <scope>NUCLEOTIDE SEQUENCE [LARGE SCALE GENOMIC DNA]</scope>
    <source>
        <strain evidence="13">DSM 44399</strain>
    </source>
</reference>
<evidence type="ECO:0000256" key="2">
    <source>
        <dbReference type="ARBA" id="ARBA00004651"/>
    </source>
</evidence>
<feature type="transmembrane region" description="Helical" evidence="11">
    <location>
        <begin position="119"/>
        <end position="136"/>
    </location>
</feature>
<protein>
    <recommendedName>
        <fullName evidence="10">Cytochrome c oxidase polypeptide 4</fullName>
        <ecNumber evidence="10">7.1.1.9</ecNumber>
    </recommendedName>
    <alternativeName>
        <fullName evidence="10">Cytochrome aa3 subunit 4</fullName>
    </alternativeName>
    <alternativeName>
        <fullName evidence="10">Cytochrome c oxidase polypeptide IV</fullName>
    </alternativeName>
</protein>
<gene>
    <name evidence="12" type="ORF">RM423_08215</name>
</gene>
<evidence type="ECO:0000256" key="10">
    <source>
        <dbReference type="PIRNR" id="PIRNR017385"/>
    </source>
</evidence>
<keyword evidence="8 10" id="KW-0472">Membrane</keyword>
<evidence type="ECO:0000313" key="13">
    <source>
        <dbReference type="Proteomes" id="UP001183176"/>
    </source>
</evidence>
<dbReference type="InterPro" id="IPR021050">
    <property type="entry name" value="Cyt_c_oxidase_su4_actinobac"/>
</dbReference>
<feature type="transmembrane region" description="Helical" evidence="11">
    <location>
        <begin position="37"/>
        <end position="60"/>
    </location>
</feature>
<feature type="transmembrane region" description="Helical" evidence="11">
    <location>
        <begin position="7"/>
        <end position="25"/>
    </location>
</feature>
<comment type="similarity">
    <text evidence="3 10">Belongs to the cytochrome c oxidase bacterial subunit CtaF family.</text>
</comment>
<evidence type="ECO:0000256" key="3">
    <source>
        <dbReference type="ARBA" id="ARBA00006870"/>
    </source>
</evidence>
<keyword evidence="5 11" id="KW-0812">Transmembrane</keyword>
<name>A0ABU2JA53_9ACTN</name>
<evidence type="ECO:0000256" key="4">
    <source>
        <dbReference type="ARBA" id="ARBA00022475"/>
    </source>
</evidence>
<keyword evidence="7 11" id="KW-1133">Transmembrane helix</keyword>
<dbReference type="RefSeq" id="WP_311422535.1">
    <property type="nucleotide sequence ID" value="NZ_JAVREH010000007.1"/>
</dbReference>
<evidence type="ECO:0000256" key="6">
    <source>
        <dbReference type="ARBA" id="ARBA00022967"/>
    </source>
</evidence>
<keyword evidence="13" id="KW-1185">Reference proteome</keyword>
<comment type="subunit">
    <text evidence="10">Associates with subunits I, II and III to form cytochrome c oxidase.</text>
</comment>
<evidence type="ECO:0000256" key="8">
    <source>
        <dbReference type="ARBA" id="ARBA00023136"/>
    </source>
</evidence>
<comment type="subcellular location">
    <subcellularLocation>
        <location evidence="2">Cell membrane</location>
        <topology evidence="2">Multi-pass membrane protein</topology>
    </subcellularLocation>
</comment>
<evidence type="ECO:0000256" key="1">
    <source>
        <dbReference type="ARBA" id="ARBA00002536"/>
    </source>
</evidence>
<evidence type="ECO:0000256" key="7">
    <source>
        <dbReference type="ARBA" id="ARBA00022989"/>
    </source>
</evidence>
<evidence type="ECO:0000256" key="9">
    <source>
        <dbReference type="ARBA" id="ARBA00047816"/>
    </source>
</evidence>
<dbReference type="Pfam" id="PF12270">
    <property type="entry name" value="Cyt_c_ox_IV"/>
    <property type="match status" value="1"/>
</dbReference>
<accession>A0ABU2JA53</accession>
<evidence type="ECO:0000313" key="12">
    <source>
        <dbReference type="EMBL" id="MDT0261379.1"/>
    </source>
</evidence>
<comment type="caution">
    <text evidence="12">The sequence shown here is derived from an EMBL/GenBank/DDBJ whole genome shotgun (WGS) entry which is preliminary data.</text>
</comment>
<evidence type="ECO:0000256" key="11">
    <source>
        <dbReference type="SAM" id="Phobius"/>
    </source>
</evidence>
<comment type="function">
    <text evidence="1 10">Part of cytochrome c oxidase, its function is unknown.</text>
</comment>
<dbReference type="Proteomes" id="UP001183176">
    <property type="component" value="Unassembled WGS sequence"/>
</dbReference>
<keyword evidence="4 10" id="KW-1003">Cell membrane</keyword>
<organism evidence="12 13">
    <name type="scientific">Jatrophihabitans lederbergiae</name>
    <dbReference type="NCBI Taxonomy" id="3075547"/>
    <lineage>
        <taxon>Bacteria</taxon>
        <taxon>Bacillati</taxon>
        <taxon>Actinomycetota</taxon>
        <taxon>Actinomycetes</taxon>
        <taxon>Jatrophihabitantales</taxon>
        <taxon>Jatrophihabitantaceae</taxon>
        <taxon>Jatrophihabitans</taxon>
    </lineage>
</organism>
<proteinExistence type="inferred from homology"/>
<sequence length="142" mass="15213">MKLEARIFLWIALFCFVIAAVYAWLTNHASHGAGIEVAGTAALVMSGGLLGIGGSFFWFVSRRIDARPEDRNDAEIAEGAGELGFFSPGSYWPFGIALAAAVTGIGMAFFLIWLAALGVVLILITTGGLLFEYYVGHRAPLR</sequence>